<dbReference type="GO" id="GO:0006508">
    <property type="term" value="P:proteolysis"/>
    <property type="evidence" value="ECO:0007669"/>
    <property type="project" value="InterPro"/>
</dbReference>
<reference evidence="2 3" key="1">
    <citation type="journal article" date="2016" name="Nat. Commun.">
        <title>Thousands of microbial genomes shed light on interconnected biogeochemical processes in an aquifer system.</title>
        <authorList>
            <person name="Anantharaman K."/>
            <person name="Brown C.T."/>
            <person name="Hug L.A."/>
            <person name="Sharon I."/>
            <person name="Castelle C.J."/>
            <person name="Probst A.J."/>
            <person name="Thomas B.C."/>
            <person name="Singh A."/>
            <person name="Wilkins M.J."/>
            <person name="Karaoz U."/>
            <person name="Brodie E.L."/>
            <person name="Williams K.H."/>
            <person name="Hubbard S.S."/>
            <person name="Banfield J.F."/>
        </authorList>
    </citation>
    <scope>NUCLEOTIDE SEQUENCE [LARGE SCALE GENOMIC DNA]</scope>
</reference>
<gene>
    <name evidence="2" type="ORF">A2567_00775</name>
</gene>
<comment type="caution">
    <text evidence="2">The sequence shown here is derived from an EMBL/GenBank/DDBJ whole genome shotgun (WGS) entry which is preliminary data.</text>
</comment>
<name>A0A1F5CFX1_9BACT</name>
<dbReference type="EMBL" id="MEZA01000037">
    <property type="protein sequence ID" value="OGD41758.1"/>
    <property type="molecule type" value="Genomic_DNA"/>
</dbReference>
<evidence type="ECO:0000256" key="1">
    <source>
        <dbReference type="ARBA" id="ARBA00022723"/>
    </source>
</evidence>
<sequence>MNVEKAPKSKIEQKKEMEVSPEYVQVAERALKGYLQLKSEEKVLLIKDRDTDGKTAVILEKAIDAIGSSRKEFMLSKKSKKEEILQLLQKYETIISISAGDYGTSDDIYDDIKETKNRFLALLDIDKEAFKPGGALEENPAELVERLNRMEALLSRARGFKITSVYGTDLNIPIRPLGERRWIKETGVLNPGEWGNLPVGEIYTTPDETRTNGTLMLPVLESTIKTHQGVDEFVKLTIKDGVIVAIDGGKSAEVLRDQLAKESKESEKEYNDPWAPYRIAEMGFGANSKARGVVADPDKSYRRAGVSVVEAEKRFGTIHLAFGDAKHGDEGAEGFHTASSHYDFVIPRNGLTVEMFTSEQDFDKKNKGQKIINDGGINFF</sequence>
<dbReference type="Proteomes" id="UP000178974">
    <property type="component" value="Unassembled WGS sequence"/>
</dbReference>
<dbReference type="InterPro" id="IPR052170">
    <property type="entry name" value="M29_Exopeptidase"/>
</dbReference>
<dbReference type="GO" id="GO:0046872">
    <property type="term" value="F:metal ion binding"/>
    <property type="evidence" value="ECO:0007669"/>
    <property type="project" value="UniProtKB-KW"/>
</dbReference>
<dbReference type="AlphaFoldDB" id="A0A1F5CFX1"/>
<organism evidence="2 3">
    <name type="scientific">Candidatus Azambacteria bacterium RIFOXYD1_FULL_42_11</name>
    <dbReference type="NCBI Taxonomy" id="1797310"/>
    <lineage>
        <taxon>Bacteria</taxon>
        <taxon>Candidatus Azamiibacteriota</taxon>
    </lineage>
</organism>
<dbReference type="InterPro" id="IPR058739">
    <property type="entry name" value="NicX"/>
</dbReference>
<proteinExistence type="predicted"/>
<keyword evidence="1" id="KW-0479">Metal-binding</keyword>
<evidence type="ECO:0000313" key="3">
    <source>
        <dbReference type="Proteomes" id="UP000178974"/>
    </source>
</evidence>
<dbReference type="SUPFAM" id="SSF144052">
    <property type="entry name" value="Thermophilic metalloprotease-like"/>
    <property type="match status" value="1"/>
</dbReference>
<evidence type="ECO:0000313" key="2">
    <source>
        <dbReference type="EMBL" id="OGD41758.1"/>
    </source>
</evidence>
<protein>
    <recommendedName>
        <fullName evidence="4">Leucyl aminopeptidase</fullName>
    </recommendedName>
</protein>
<dbReference type="Pfam" id="PF26233">
    <property type="entry name" value="NicX"/>
    <property type="match status" value="1"/>
</dbReference>
<accession>A0A1F5CFX1</accession>
<dbReference type="PANTHER" id="PTHR34448">
    <property type="entry name" value="AMINOPEPTIDASE"/>
    <property type="match status" value="1"/>
</dbReference>
<evidence type="ECO:0008006" key="4">
    <source>
        <dbReference type="Google" id="ProtNLM"/>
    </source>
</evidence>
<dbReference type="GO" id="GO:0004177">
    <property type="term" value="F:aminopeptidase activity"/>
    <property type="evidence" value="ECO:0007669"/>
    <property type="project" value="InterPro"/>
</dbReference>
<dbReference type="PANTHER" id="PTHR34448:SF1">
    <property type="entry name" value="BLL6088 PROTEIN"/>
    <property type="match status" value="1"/>
</dbReference>